<evidence type="ECO:0000256" key="1">
    <source>
        <dbReference type="PROSITE-ProRule" id="PRU00325"/>
    </source>
</evidence>
<dbReference type="PANTHER" id="PTHR33977">
    <property type="entry name" value="ZINC ION BINDING PROTEIN"/>
    <property type="match status" value="1"/>
</dbReference>
<gene>
    <name evidence="4" type="ORF">AM588_10005932</name>
</gene>
<evidence type="ECO:0000256" key="2">
    <source>
        <dbReference type="SAM" id="MobiDB-lite"/>
    </source>
</evidence>
<dbReference type="Proteomes" id="UP000054636">
    <property type="component" value="Unassembled WGS sequence"/>
</dbReference>
<keyword evidence="1" id="KW-0863">Zinc-finger</keyword>
<keyword evidence="1" id="KW-0479">Metal-binding</keyword>
<evidence type="ECO:0000259" key="3">
    <source>
        <dbReference type="PROSITE" id="PS50966"/>
    </source>
</evidence>
<dbReference type="InterPro" id="IPR018289">
    <property type="entry name" value="MULE_transposase_dom"/>
</dbReference>
<feature type="region of interest" description="Disordered" evidence="2">
    <location>
        <begin position="601"/>
        <end position="631"/>
    </location>
</feature>
<evidence type="ECO:0000313" key="4">
    <source>
        <dbReference type="EMBL" id="KUF92276.1"/>
    </source>
</evidence>
<name>A0A0W8D799_PHYNI</name>
<proteinExistence type="predicted"/>
<feature type="domain" description="SWIM-type" evidence="3">
    <location>
        <begin position="549"/>
        <end position="580"/>
    </location>
</feature>
<organism evidence="4 5">
    <name type="scientific">Phytophthora nicotianae</name>
    <name type="common">Potato buckeye rot agent</name>
    <name type="synonym">Phytophthora parasitica</name>
    <dbReference type="NCBI Taxonomy" id="4792"/>
    <lineage>
        <taxon>Eukaryota</taxon>
        <taxon>Sar</taxon>
        <taxon>Stramenopiles</taxon>
        <taxon>Oomycota</taxon>
        <taxon>Peronosporomycetes</taxon>
        <taxon>Peronosporales</taxon>
        <taxon>Peronosporaceae</taxon>
        <taxon>Phytophthora</taxon>
    </lineage>
</organism>
<dbReference type="PANTHER" id="PTHR33977:SF1">
    <property type="entry name" value="ZINC ION BINDING PROTEIN"/>
    <property type="match status" value="1"/>
</dbReference>
<dbReference type="GO" id="GO:0008270">
    <property type="term" value="F:zinc ion binding"/>
    <property type="evidence" value="ECO:0007669"/>
    <property type="project" value="UniProtKB-KW"/>
</dbReference>
<dbReference type="EMBL" id="LNFP01000489">
    <property type="protein sequence ID" value="KUF92276.1"/>
    <property type="molecule type" value="Genomic_DNA"/>
</dbReference>
<dbReference type="AlphaFoldDB" id="A0A0W8D799"/>
<comment type="caution">
    <text evidence="4">The sequence shown here is derived from an EMBL/GenBank/DDBJ whole genome shotgun (WGS) entry which is preliminary data.</text>
</comment>
<keyword evidence="1" id="KW-0862">Zinc</keyword>
<dbReference type="Pfam" id="PF10551">
    <property type="entry name" value="MULE"/>
    <property type="match status" value="1"/>
</dbReference>
<evidence type="ECO:0000313" key="5">
    <source>
        <dbReference type="Proteomes" id="UP000054636"/>
    </source>
</evidence>
<sequence>MPTTTMWTTVCSDMAREDSQLLMEDMKVFIVVKSQLVPCVVCALTKPHKMRYQLLKCSSETCKEAAPYDECLWKGKVLTCQGLNRVTIMETGAHETLVREPQKPKMTPRLKDYGREMATQGLKPARIRNGMARRFGLTEKEMPTLRQVQWFVSSYSKKNLHRNDDYDEILSQIEQLAYGPTVSDTKPFSFGWKRDAHGRPDVGNGSDEKPFLVGLTTKRLLLNAARDPDSFVFHMDATFKLNQVGYPVIVCGISDKCRSFHLVALFITSQRLEDIYVTVLTELRRIFASVSGGRHLVVKFVMADAEAAQQNAVVRVFGADCEFVYLMCFYHVMAKVHEKLKSVPDRLSEQVMADIYDLHFATTSAVYDEQVKQVLTKWSGDEHLVGFKDYFERTWVTSAFWRWQCFHTPSGFATTNNPVEQFNRLIKRDYTLRTKHKIGTLVQLLADCCQHQSVTPKVFKELPEPTQQLKARVKDFRRRDLLLDRTPGRSSIEFLLASPNPNEVRVLSRGCSRVYLPELGRSRETAPVSAQMGTNYARMEMEGQPDGGWRVDVTAMTCGCKYYFKFSICIHLLFALQVKSYTGLDGKRTLVNRTVARKRRRTRQATLHISGASSQVPAGRPRTNGHALSMD</sequence>
<accession>A0A0W8D799</accession>
<dbReference type="InterPro" id="IPR007527">
    <property type="entry name" value="Znf_SWIM"/>
</dbReference>
<protein>
    <recommendedName>
        <fullName evidence="3">SWIM-type domain-containing protein</fullName>
    </recommendedName>
</protein>
<reference evidence="4 5" key="1">
    <citation type="submission" date="2015-11" db="EMBL/GenBank/DDBJ databases">
        <title>Genomes and virulence difference between two physiological races of Phytophthora nicotianae.</title>
        <authorList>
            <person name="Liu H."/>
            <person name="Ma X."/>
            <person name="Yu H."/>
            <person name="Fang D."/>
            <person name="Li Y."/>
            <person name="Wang X."/>
            <person name="Wang W."/>
            <person name="Dong Y."/>
            <person name="Xiao B."/>
        </authorList>
    </citation>
    <scope>NUCLEOTIDE SEQUENCE [LARGE SCALE GENOMIC DNA]</scope>
    <source>
        <strain evidence="5">race 1</strain>
    </source>
</reference>
<dbReference type="PROSITE" id="PS50966">
    <property type="entry name" value="ZF_SWIM"/>
    <property type="match status" value="1"/>
</dbReference>